<evidence type="ECO:0000313" key="1">
    <source>
        <dbReference type="EMBL" id="JAD18702.1"/>
    </source>
</evidence>
<dbReference type="EMBL" id="GBRH01279193">
    <property type="protein sequence ID" value="JAD18702.1"/>
    <property type="molecule type" value="Transcribed_RNA"/>
</dbReference>
<organism evidence="1">
    <name type="scientific">Arundo donax</name>
    <name type="common">Giant reed</name>
    <name type="synonym">Donax arundinaceus</name>
    <dbReference type="NCBI Taxonomy" id="35708"/>
    <lineage>
        <taxon>Eukaryota</taxon>
        <taxon>Viridiplantae</taxon>
        <taxon>Streptophyta</taxon>
        <taxon>Embryophyta</taxon>
        <taxon>Tracheophyta</taxon>
        <taxon>Spermatophyta</taxon>
        <taxon>Magnoliopsida</taxon>
        <taxon>Liliopsida</taxon>
        <taxon>Poales</taxon>
        <taxon>Poaceae</taxon>
        <taxon>PACMAD clade</taxon>
        <taxon>Arundinoideae</taxon>
        <taxon>Arundineae</taxon>
        <taxon>Arundo</taxon>
    </lineage>
</organism>
<reference evidence="1" key="1">
    <citation type="submission" date="2014-09" db="EMBL/GenBank/DDBJ databases">
        <authorList>
            <person name="Magalhaes I.L.F."/>
            <person name="Oliveira U."/>
            <person name="Santos F.R."/>
            <person name="Vidigal T.H.D.A."/>
            <person name="Brescovit A.D."/>
            <person name="Santos A.J."/>
        </authorList>
    </citation>
    <scope>NUCLEOTIDE SEQUENCE</scope>
    <source>
        <tissue evidence="1">Shoot tissue taken approximately 20 cm above the soil surface</tissue>
    </source>
</reference>
<name>A0A0A8Y482_ARUDO</name>
<accession>A0A0A8Y482</accession>
<proteinExistence type="predicted"/>
<sequence>MIGTEPTVQVKICINMARLADNAI</sequence>
<dbReference type="AlphaFoldDB" id="A0A0A8Y482"/>
<protein>
    <submittedName>
        <fullName evidence="1">Uncharacterized protein</fullName>
    </submittedName>
</protein>
<reference evidence="1" key="2">
    <citation type="journal article" date="2015" name="Data Brief">
        <title>Shoot transcriptome of the giant reed, Arundo donax.</title>
        <authorList>
            <person name="Barrero R.A."/>
            <person name="Guerrero F.D."/>
            <person name="Moolhuijzen P."/>
            <person name="Goolsby J.A."/>
            <person name="Tidwell J."/>
            <person name="Bellgard S.E."/>
            <person name="Bellgard M.I."/>
        </authorList>
    </citation>
    <scope>NUCLEOTIDE SEQUENCE</scope>
    <source>
        <tissue evidence="1">Shoot tissue taken approximately 20 cm above the soil surface</tissue>
    </source>
</reference>